<reference evidence="2 3" key="1">
    <citation type="submission" date="2017-06" db="EMBL/GenBank/DDBJ databases">
        <title>Genome sequencing of cyanobaciteial culture collection at National Institute for Environmental Studies (NIES).</title>
        <authorList>
            <person name="Hirose Y."/>
            <person name="Shimura Y."/>
            <person name="Fujisawa T."/>
            <person name="Nakamura Y."/>
            <person name="Kawachi M."/>
        </authorList>
    </citation>
    <scope>NUCLEOTIDE SEQUENCE [LARGE SCALE GENOMIC DNA]</scope>
    <source>
        <strain evidence="2 3">NIES-23</strain>
    </source>
</reference>
<gene>
    <name evidence="2" type="ORF">NIES23_26480</name>
</gene>
<evidence type="ECO:0000313" key="2">
    <source>
        <dbReference type="EMBL" id="BAY69848.1"/>
    </source>
</evidence>
<evidence type="ECO:0008006" key="4">
    <source>
        <dbReference type="Google" id="ProtNLM"/>
    </source>
</evidence>
<dbReference type="EMBL" id="AP018216">
    <property type="protein sequence ID" value="BAY69848.1"/>
    <property type="molecule type" value="Genomic_DNA"/>
</dbReference>
<accession>A0A1Z4KLJ3</accession>
<keyword evidence="1" id="KW-0472">Membrane</keyword>
<organism evidence="2 3">
    <name type="scientific">Trichormus variabilis NIES-23</name>
    <dbReference type="NCBI Taxonomy" id="1973479"/>
    <lineage>
        <taxon>Bacteria</taxon>
        <taxon>Bacillati</taxon>
        <taxon>Cyanobacteriota</taxon>
        <taxon>Cyanophyceae</taxon>
        <taxon>Nostocales</taxon>
        <taxon>Nostocaceae</taxon>
        <taxon>Trichormus</taxon>
    </lineage>
</organism>
<protein>
    <recommendedName>
        <fullName evidence="4">DUF2335 domain-containing protein</fullName>
    </recommendedName>
</protein>
<keyword evidence="1" id="KW-1133">Transmembrane helix</keyword>
<name>A0A1Z4KLJ3_ANAVA</name>
<sequence length="159" mass="18256">MNEFNSHQKTEQTQILAQEDEFKLQQINAEIKDFMETLPSPIVLQQYNSILPNTSERIIAMAEREQEHKHKMREKLIDAQISEFKQERYERRLGQIFGFSLGVISIIAGSIIAIWESTLAGSFIGSTGVIALVFLFLFSSKKSQKNSYILELKNTDIVE</sequence>
<dbReference type="Proteomes" id="UP000217507">
    <property type="component" value="Chromosome"/>
</dbReference>
<dbReference type="InterPro" id="IPR019284">
    <property type="entry name" value="RP532"/>
</dbReference>
<dbReference type="AlphaFoldDB" id="A0A1Z4KLJ3"/>
<feature type="transmembrane region" description="Helical" evidence="1">
    <location>
        <begin position="96"/>
        <end position="115"/>
    </location>
</feature>
<evidence type="ECO:0000256" key="1">
    <source>
        <dbReference type="SAM" id="Phobius"/>
    </source>
</evidence>
<dbReference type="Pfam" id="PF10097">
    <property type="entry name" value="DUF2335"/>
    <property type="match status" value="1"/>
</dbReference>
<proteinExistence type="predicted"/>
<feature type="transmembrane region" description="Helical" evidence="1">
    <location>
        <begin position="121"/>
        <end position="138"/>
    </location>
</feature>
<evidence type="ECO:0000313" key="3">
    <source>
        <dbReference type="Proteomes" id="UP000217507"/>
    </source>
</evidence>
<keyword evidence="1" id="KW-0812">Transmembrane</keyword>